<evidence type="ECO:0000313" key="2">
    <source>
        <dbReference type="WBParaSite" id="maker-uti_cns_0047119-snap-gene-0.3-mRNA-1"/>
    </source>
</evidence>
<keyword evidence="1" id="KW-1185">Reference proteome</keyword>
<name>A0A1I8JCT9_9PLAT</name>
<organism evidence="1 2">
    <name type="scientific">Macrostomum lignano</name>
    <dbReference type="NCBI Taxonomy" id="282301"/>
    <lineage>
        <taxon>Eukaryota</taxon>
        <taxon>Metazoa</taxon>
        <taxon>Spiralia</taxon>
        <taxon>Lophotrochozoa</taxon>
        <taxon>Platyhelminthes</taxon>
        <taxon>Rhabditophora</taxon>
        <taxon>Macrostomorpha</taxon>
        <taxon>Macrostomida</taxon>
        <taxon>Macrostomidae</taxon>
        <taxon>Macrostomum</taxon>
    </lineage>
</organism>
<protein>
    <submittedName>
        <fullName evidence="2">VWFC domain-containing protein</fullName>
    </submittedName>
</protein>
<dbReference type="WBParaSite" id="maker-uti_cns_0047119-snap-gene-0.3-mRNA-1">
    <property type="protein sequence ID" value="maker-uti_cns_0047119-snap-gene-0.3-mRNA-1"/>
    <property type="gene ID" value="maker-uti_cns_0047119-snap-gene-0.3"/>
</dbReference>
<reference evidence="2" key="1">
    <citation type="submission" date="2016-11" db="UniProtKB">
        <authorList>
            <consortium name="WormBaseParasite"/>
        </authorList>
    </citation>
    <scope>IDENTIFICATION</scope>
</reference>
<accession>A0A1I8JCT9</accession>
<proteinExistence type="predicted"/>
<dbReference type="Proteomes" id="UP000095280">
    <property type="component" value="Unplaced"/>
</dbReference>
<dbReference type="AlphaFoldDB" id="A0A1I8JCT9"/>
<sequence>HEFSATPFSLNATAECPSKPLLPPGPPADPTGAGWTPGCTTALRKCVCHQRVKRLRLRCRCPKPTKRRKCVKHRSFGNCQSVAPSHSRCLQAVGQLSTDTCLLPGGGNPNLRPMPGRTERPVGWPAPDHVREAPDPELQMPSNELDVKKIPCACHLLNYRTKRCENKKKRFVIRDYRFTEGAERCKKTVKTTNVPIKCDENRSEHKSACGKRGYQTVTLTYHKLVSCACVKKHKKRRVICRCPKTKVELKPDPKLKWNRKCTTVYRLNREKNRCDKKNKMSRRDKAEKKCAGQSWRPLKAGPCNKETGFQTTELTIGRVVLLPPPQNRYACLVKKVKMKRRCTCPKPARTVKCRRNVLITVTVTQKLKGQKCIKAKKVDKKATKCPKNSISETKCRSDNTKVVTKVTYRKRNCKCERKVKHRRVLCRCPDPIISTRCVRHTIKERSTVSYQLKSERCRRKKQVSKKKIKCKGGTKVTRTKCDKRCNQKVTKVTRYIRNCECRKKTDISSVKCCCPKSVTRVACIDDSRRVVTTTSWRLVRGACQRKARKREKKI</sequence>
<evidence type="ECO:0000313" key="1">
    <source>
        <dbReference type="Proteomes" id="UP000095280"/>
    </source>
</evidence>